<keyword evidence="2" id="KW-1185">Reference proteome</keyword>
<organism evidence="1 2">
    <name type="scientific">Paramicrosporidium saccamoebae</name>
    <dbReference type="NCBI Taxonomy" id="1246581"/>
    <lineage>
        <taxon>Eukaryota</taxon>
        <taxon>Fungi</taxon>
        <taxon>Fungi incertae sedis</taxon>
        <taxon>Cryptomycota</taxon>
        <taxon>Cryptomycota incertae sedis</taxon>
        <taxon>Paramicrosporidium</taxon>
    </lineage>
</organism>
<gene>
    <name evidence="1" type="ORF">PSACC_00841</name>
</gene>
<dbReference type="AlphaFoldDB" id="A0A2H9TNP4"/>
<sequence length="466" mass="52642">MLQESIHKLQGNSTQQKRLRLSIWLSKDLERLETLLNSASIFPYFRGLTDNCRDPLDLEIAAELFLKISWTVNGVSGKVVLDETLIQRQAIVSAKLQIAGKGRYEELRRKDPANAVECLLKDIFGLAKECKESWFSSLPPRQHLFVDSVLQPIFSQIVADLSAIFSPALPDIFYMFVEDLVSTLAPCELTAMNQCEPFQMFRDVAQATEDSLVPFNASVDMMDMKETVPFVPHNSQAFETKILPAPATERGEQGSISTTCMAVWNHQELLRLVDRVFSDTDTIYKDLQREKAEKVAKRFACELETRNVHMRQALEQKLTALLSERVSSLQLGINSTPNIAGLLGKIESLSAMLQFSDACRFVDKSADLVTQSKKAVANYRRLKLIMKDESDDNPEDKETQQQCLFQIIASEAKSISEFAENRNELRDSAELQRVKEMHNLLLVSSDRNTFAKEPSAHMASVESHSQ</sequence>
<reference evidence="1 2" key="1">
    <citation type="submission" date="2016-10" db="EMBL/GenBank/DDBJ databases">
        <title>The genome of Paramicrosporidium saccamoebae is the missing link in understanding Cryptomycota and Microsporidia evolution.</title>
        <authorList>
            <person name="Quandt C.A."/>
            <person name="Beaudet D."/>
            <person name="Corsaro D."/>
            <person name="Michel R."/>
            <person name="Corradi N."/>
            <person name="James T."/>
        </authorList>
    </citation>
    <scope>NUCLEOTIDE SEQUENCE [LARGE SCALE GENOMIC DNA]</scope>
    <source>
        <strain evidence="1 2">KSL3</strain>
    </source>
</reference>
<dbReference type="Proteomes" id="UP000240830">
    <property type="component" value="Unassembled WGS sequence"/>
</dbReference>
<dbReference type="EMBL" id="MTSL01000065">
    <property type="protein sequence ID" value="PJF19349.1"/>
    <property type="molecule type" value="Genomic_DNA"/>
</dbReference>
<proteinExistence type="predicted"/>
<evidence type="ECO:0000313" key="1">
    <source>
        <dbReference type="EMBL" id="PJF19349.1"/>
    </source>
</evidence>
<comment type="caution">
    <text evidence="1">The sequence shown here is derived from an EMBL/GenBank/DDBJ whole genome shotgun (WGS) entry which is preliminary data.</text>
</comment>
<protein>
    <submittedName>
        <fullName evidence="1">Uncharacterized protein</fullName>
    </submittedName>
</protein>
<accession>A0A2H9TNP4</accession>
<name>A0A2H9TNP4_9FUNG</name>
<evidence type="ECO:0000313" key="2">
    <source>
        <dbReference type="Proteomes" id="UP000240830"/>
    </source>
</evidence>